<keyword evidence="1" id="KW-1133">Transmembrane helix</keyword>
<keyword evidence="3" id="KW-1185">Reference proteome</keyword>
<feature type="transmembrane region" description="Helical" evidence="1">
    <location>
        <begin position="111"/>
        <end position="131"/>
    </location>
</feature>
<dbReference type="RefSeq" id="WP_226696994.1">
    <property type="nucleotide sequence ID" value="NZ_JAJAPX010000008.1"/>
</dbReference>
<evidence type="ECO:0000313" key="3">
    <source>
        <dbReference type="Proteomes" id="UP001139286"/>
    </source>
</evidence>
<dbReference type="Proteomes" id="UP001139286">
    <property type="component" value="Unassembled WGS sequence"/>
</dbReference>
<comment type="caution">
    <text evidence="2">The sequence shown here is derived from an EMBL/GenBank/DDBJ whole genome shotgun (WGS) entry which is preliminary data.</text>
</comment>
<sequence>MTNFEKADIEPLDFIIAKCLETNWPVTAEPLIKKGFIKLTDNQGYGTLITDFEVRKRFVRYLYILDSYGVCECNFNEDSESARANNKTEHFQKQGGFKKEYKELRKNKRPLTTYQIIYLPIFIAFGLIGAYKTFFPAVSKSEHETLKSDFQTLKTQYDSIVKLKKKPTLEKLNDTL</sequence>
<name>A0A9X1I889_9FLAO</name>
<gene>
    <name evidence="2" type="ORF">LG651_15375</name>
</gene>
<evidence type="ECO:0000313" key="2">
    <source>
        <dbReference type="EMBL" id="MCB4809636.1"/>
    </source>
</evidence>
<keyword evidence="1" id="KW-0472">Membrane</keyword>
<accession>A0A9X1I889</accession>
<organism evidence="2 3">
    <name type="scientific">Neotamlana sargassicola</name>
    <dbReference type="NCBI Taxonomy" id="2883125"/>
    <lineage>
        <taxon>Bacteria</taxon>
        <taxon>Pseudomonadati</taxon>
        <taxon>Bacteroidota</taxon>
        <taxon>Flavobacteriia</taxon>
        <taxon>Flavobacteriales</taxon>
        <taxon>Flavobacteriaceae</taxon>
        <taxon>Neotamlana</taxon>
    </lineage>
</organism>
<reference evidence="2" key="1">
    <citation type="submission" date="2021-10" db="EMBL/GenBank/DDBJ databases">
        <title>Tamlana sargassums sp. nov., and Tamlana laminarinivorans sp. nov., two new bacteria isolated from the brown alga.</title>
        <authorList>
            <person name="Li J."/>
        </authorList>
    </citation>
    <scope>NUCLEOTIDE SEQUENCE</scope>
    <source>
        <strain evidence="2">62-3</strain>
    </source>
</reference>
<proteinExistence type="predicted"/>
<keyword evidence="1" id="KW-0812">Transmembrane</keyword>
<dbReference type="EMBL" id="JAJAPX010000008">
    <property type="protein sequence ID" value="MCB4809636.1"/>
    <property type="molecule type" value="Genomic_DNA"/>
</dbReference>
<evidence type="ECO:0000256" key="1">
    <source>
        <dbReference type="SAM" id="Phobius"/>
    </source>
</evidence>
<dbReference type="AlphaFoldDB" id="A0A9X1I889"/>
<protein>
    <submittedName>
        <fullName evidence="2">Uncharacterized protein</fullName>
    </submittedName>
</protein>